<evidence type="ECO:0000313" key="10">
    <source>
        <dbReference type="Proteomes" id="UP000199382"/>
    </source>
</evidence>
<name>A0A1G9GAS6_9RHOB</name>
<dbReference type="OrthoDB" id="9763453at2"/>
<keyword evidence="5 9" id="KW-0808">Transferase</keyword>
<keyword evidence="4 9" id="KW-0032">Aminotransferase</keyword>
<evidence type="ECO:0000256" key="4">
    <source>
        <dbReference type="ARBA" id="ARBA00022576"/>
    </source>
</evidence>
<evidence type="ECO:0000256" key="7">
    <source>
        <dbReference type="ARBA" id="ARBA00049185"/>
    </source>
</evidence>
<dbReference type="InterPro" id="IPR015422">
    <property type="entry name" value="PyrdxlP-dep_Trfase_small"/>
</dbReference>
<evidence type="ECO:0000256" key="6">
    <source>
        <dbReference type="ARBA" id="ARBA00022898"/>
    </source>
</evidence>
<evidence type="ECO:0000259" key="8">
    <source>
        <dbReference type="Pfam" id="PF00155"/>
    </source>
</evidence>
<evidence type="ECO:0000256" key="3">
    <source>
        <dbReference type="ARBA" id="ARBA00012753"/>
    </source>
</evidence>
<reference evidence="9 10" key="1">
    <citation type="submission" date="2016-10" db="EMBL/GenBank/DDBJ databases">
        <authorList>
            <person name="de Groot N.N."/>
        </authorList>
    </citation>
    <scope>NUCLEOTIDE SEQUENCE [LARGE SCALE GENOMIC DNA]</scope>
    <source>
        <strain evidence="9 10">DSM 25294</strain>
    </source>
</reference>
<gene>
    <name evidence="9" type="ORF">SAMN04488026_106212</name>
</gene>
<comment type="cofactor">
    <cofactor evidence="1">
        <name>pyridoxal 5'-phosphate</name>
        <dbReference type="ChEBI" id="CHEBI:597326"/>
    </cofactor>
</comment>
<dbReference type="Gene3D" id="3.90.1150.10">
    <property type="entry name" value="Aspartate Aminotransferase, domain 1"/>
    <property type="match status" value="1"/>
</dbReference>
<dbReference type="Proteomes" id="UP000199382">
    <property type="component" value="Unassembled WGS sequence"/>
</dbReference>
<dbReference type="SUPFAM" id="SSF53383">
    <property type="entry name" value="PLP-dependent transferases"/>
    <property type="match status" value="1"/>
</dbReference>
<dbReference type="GO" id="GO:0006520">
    <property type="term" value="P:amino acid metabolic process"/>
    <property type="evidence" value="ECO:0007669"/>
    <property type="project" value="InterPro"/>
</dbReference>
<dbReference type="GO" id="GO:0030170">
    <property type="term" value="F:pyridoxal phosphate binding"/>
    <property type="evidence" value="ECO:0007669"/>
    <property type="project" value="InterPro"/>
</dbReference>
<dbReference type="AlphaFoldDB" id="A0A1G9GAS6"/>
<keyword evidence="10" id="KW-1185">Reference proteome</keyword>
<dbReference type="InterPro" id="IPR004839">
    <property type="entry name" value="Aminotransferase_I/II_large"/>
</dbReference>
<dbReference type="CDD" id="cd00609">
    <property type="entry name" value="AAT_like"/>
    <property type="match status" value="1"/>
</dbReference>
<dbReference type="Gene3D" id="3.40.640.10">
    <property type="entry name" value="Type I PLP-dependent aspartate aminotransferase-like (Major domain)"/>
    <property type="match status" value="1"/>
</dbReference>
<keyword evidence="6" id="KW-0663">Pyridoxal phosphate</keyword>
<evidence type="ECO:0000256" key="1">
    <source>
        <dbReference type="ARBA" id="ARBA00001933"/>
    </source>
</evidence>
<comment type="catalytic activity">
    <reaction evidence="7">
        <text>L-aspartate + 2-oxoglutarate = oxaloacetate + L-glutamate</text>
        <dbReference type="Rhea" id="RHEA:21824"/>
        <dbReference type="ChEBI" id="CHEBI:16452"/>
        <dbReference type="ChEBI" id="CHEBI:16810"/>
        <dbReference type="ChEBI" id="CHEBI:29985"/>
        <dbReference type="ChEBI" id="CHEBI:29991"/>
        <dbReference type="EC" id="2.6.1.1"/>
    </reaction>
</comment>
<comment type="similarity">
    <text evidence="2">Belongs to the class-I pyridoxal-phosphate-dependent aminotransferase family.</text>
</comment>
<dbReference type="InterPro" id="IPR050596">
    <property type="entry name" value="AspAT/PAT-like"/>
</dbReference>
<protein>
    <recommendedName>
        <fullName evidence="3">aspartate transaminase</fullName>
        <ecNumber evidence="3">2.6.1.1</ecNumber>
    </recommendedName>
</protein>
<proteinExistence type="inferred from homology"/>
<evidence type="ECO:0000256" key="5">
    <source>
        <dbReference type="ARBA" id="ARBA00022679"/>
    </source>
</evidence>
<dbReference type="RefSeq" id="WP_093162060.1">
    <property type="nucleotide sequence ID" value="NZ_FNEK01000062.1"/>
</dbReference>
<evidence type="ECO:0000256" key="2">
    <source>
        <dbReference type="ARBA" id="ARBA00007441"/>
    </source>
</evidence>
<dbReference type="PANTHER" id="PTHR46383">
    <property type="entry name" value="ASPARTATE AMINOTRANSFERASE"/>
    <property type="match status" value="1"/>
</dbReference>
<dbReference type="STRING" id="571298.SAMN04488026_106212"/>
<feature type="domain" description="Aminotransferase class I/classII large" evidence="8">
    <location>
        <begin position="30"/>
        <end position="381"/>
    </location>
</feature>
<dbReference type="EMBL" id="FNEK01000062">
    <property type="protein sequence ID" value="SDK97675.1"/>
    <property type="molecule type" value="Genomic_DNA"/>
</dbReference>
<organism evidence="9 10">
    <name type="scientific">Aliiruegeria lutimaris</name>
    <dbReference type="NCBI Taxonomy" id="571298"/>
    <lineage>
        <taxon>Bacteria</taxon>
        <taxon>Pseudomonadati</taxon>
        <taxon>Pseudomonadota</taxon>
        <taxon>Alphaproteobacteria</taxon>
        <taxon>Rhodobacterales</taxon>
        <taxon>Roseobacteraceae</taxon>
        <taxon>Aliiruegeria</taxon>
    </lineage>
</organism>
<dbReference type="Pfam" id="PF00155">
    <property type="entry name" value="Aminotran_1_2"/>
    <property type="match status" value="1"/>
</dbReference>
<dbReference type="InterPro" id="IPR015424">
    <property type="entry name" value="PyrdxlP-dep_Trfase"/>
</dbReference>
<sequence>MQTIAGFDRIGEENAFAVLARAGQLAAEGKDIINLGIGQPDFPTPPNIVEAAIKALKDGQHGYTPAVGIAPLREAVAADLHWRFNAEVNPDNVIVVPGGKVTMFAAILMFGEPGADILYPDPGFPIYRSMIEFTGARPIPVPIREENGFGFSAEETLALITPETRLLILNSPANPCGGVTPKAEVDKLVAGLAAHPQVAILSDEIYDQMLYDGEKHVTLLDYPEIRDRLILLNGWSKTYAMTGWRLGYSVWPDGLYDKVRKLAVNAWSCVNAPSQFAALEALTGPQDAVATMLAEFDKRRKLVVDGLNALPGVSCITPKGAFYAFPNVSETGWKAKPLASALLEEAGVATIGGPDFGVLGEGYIRLSYANSAENISRALNRMEDFLGRRA</sequence>
<dbReference type="EC" id="2.6.1.1" evidence="3"/>
<dbReference type="GO" id="GO:0004069">
    <property type="term" value="F:L-aspartate:2-oxoglutarate aminotransferase activity"/>
    <property type="evidence" value="ECO:0007669"/>
    <property type="project" value="UniProtKB-EC"/>
</dbReference>
<accession>A0A1G9GAS6</accession>
<evidence type="ECO:0000313" key="9">
    <source>
        <dbReference type="EMBL" id="SDK97675.1"/>
    </source>
</evidence>
<dbReference type="InterPro" id="IPR015421">
    <property type="entry name" value="PyrdxlP-dep_Trfase_major"/>
</dbReference>
<dbReference type="PANTHER" id="PTHR46383:SF1">
    <property type="entry name" value="ASPARTATE AMINOTRANSFERASE"/>
    <property type="match status" value="1"/>
</dbReference>